<name>A0ABV5UDQ9_9PSEU</name>
<reference evidence="1 2" key="1">
    <citation type="submission" date="2024-09" db="EMBL/GenBank/DDBJ databases">
        <authorList>
            <person name="Sun Q."/>
            <person name="Mori K."/>
        </authorList>
    </citation>
    <scope>NUCLEOTIDE SEQUENCE [LARGE SCALE GENOMIC DNA]</scope>
    <source>
        <strain evidence="1 2">JCM 13852</strain>
    </source>
</reference>
<dbReference type="InterPro" id="IPR035197">
    <property type="entry name" value="DUF5313"/>
</dbReference>
<accession>A0ABV5UDQ9</accession>
<organism evidence="1 2">
    <name type="scientific">Amycolatopsis plumensis</name>
    <dbReference type="NCBI Taxonomy" id="236508"/>
    <lineage>
        <taxon>Bacteria</taxon>
        <taxon>Bacillati</taxon>
        <taxon>Actinomycetota</taxon>
        <taxon>Actinomycetes</taxon>
        <taxon>Pseudonocardiales</taxon>
        <taxon>Pseudonocardiaceae</taxon>
        <taxon>Amycolatopsis</taxon>
    </lineage>
</organism>
<dbReference type="RefSeq" id="WP_378203401.1">
    <property type="nucleotide sequence ID" value="NZ_JBHMBK010000037.1"/>
</dbReference>
<keyword evidence="2" id="KW-1185">Reference proteome</keyword>
<evidence type="ECO:0000313" key="2">
    <source>
        <dbReference type="Proteomes" id="UP001589535"/>
    </source>
</evidence>
<sequence length="54" mass="6638">MEVHRPGPLRWLQYVYGRRLPDEYRGWVLHDATARTWLLRFAVRISSRRCRGWP</sequence>
<comment type="caution">
    <text evidence="1">The sequence shown here is derived from an EMBL/GenBank/DDBJ whole genome shotgun (WGS) entry which is preliminary data.</text>
</comment>
<gene>
    <name evidence="1" type="ORF">ACFFTO_35545</name>
</gene>
<evidence type="ECO:0000313" key="1">
    <source>
        <dbReference type="EMBL" id="MFB9689517.1"/>
    </source>
</evidence>
<dbReference type="Pfam" id="PF17240">
    <property type="entry name" value="DUF5313"/>
    <property type="match status" value="1"/>
</dbReference>
<dbReference type="EMBL" id="JBHMBK010000037">
    <property type="protein sequence ID" value="MFB9689517.1"/>
    <property type="molecule type" value="Genomic_DNA"/>
</dbReference>
<protein>
    <submittedName>
        <fullName evidence="1">DUF5313 family protein</fullName>
    </submittedName>
</protein>
<dbReference type="Proteomes" id="UP001589535">
    <property type="component" value="Unassembled WGS sequence"/>
</dbReference>
<proteinExistence type="predicted"/>